<feature type="region of interest" description="Disordered" evidence="1">
    <location>
        <begin position="1123"/>
        <end position="1282"/>
    </location>
</feature>
<feature type="compositionally biased region" description="Low complexity" evidence="1">
    <location>
        <begin position="664"/>
        <end position="678"/>
    </location>
</feature>
<feature type="compositionally biased region" description="Low complexity" evidence="1">
    <location>
        <begin position="555"/>
        <end position="564"/>
    </location>
</feature>
<accession>A0A0W0G7X6</accession>
<feature type="compositionally biased region" description="Basic and acidic residues" evidence="1">
    <location>
        <begin position="586"/>
        <end position="610"/>
    </location>
</feature>
<reference evidence="2 3" key="1">
    <citation type="submission" date="2015-12" db="EMBL/GenBank/DDBJ databases">
        <title>Draft genome sequence of Moniliophthora roreri, the causal agent of frosty pod rot of cacao.</title>
        <authorList>
            <person name="Aime M.C."/>
            <person name="Diaz-Valderrama J.R."/>
            <person name="Kijpornyongpan T."/>
            <person name="Phillips-Mora W."/>
        </authorList>
    </citation>
    <scope>NUCLEOTIDE SEQUENCE [LARGE SCALE GENOMIC DNA]</scope>
    <source>
        <strain evidence="2 3">MCA 2952</strain>
    </source>
</reference>
<evidence type="ECO:0000313" key="2">
    <source>
        <dbReference type="EMBL" id="KTB44681.1"/>
    </source>
</evidence>
<comment type="caution">
    <text evidence="2">The sequence shown here is derived from an EMBL/GenBank/DDBJ whole genome shotgun (WGS) entry which is preliminary data.</text>
</comment>
<sequence length="1326" mass="141953">MAGAAIPEPMNATTAHQKVRLTLTFSDPIYPASTPITGKLDLESRASSGLGISIIMVELFAIQELSSRDHHATSTFIHSRRVFQGPGYTPSNAVQPAPLVGDEPLPPGYYTARKGRSTFLFSLPVPKTSPNSIVFGDGIANVRYQVRASVGVFWKGERRVVMENKVVDVVEAFNEDGLLDELDENGEIDLSKRKKEAEGVVVAENGKIWMQARIIGGVVVAGESACVELQVKNHSNKKNTSLQLSLTRHLILPTSAPKHLEISDTLATIPFKGPEYVIHPGVEGVASLVFDVPRHARGVKGGLLLGEEESPGGKRKETKALFEVRCVLGIKMCMGLGSKDIILEIPVSAVHPAALPALPPETLAEDMFYDEYGYPLHYPHGYASAPPALNHYYDPHPHPHPHVMSPPPPLPHSPYPALPLSPPLPAPYTIDPNQGVVWIPPPAPTPYQPHQQQYYTPPMPLPISPPPPPNARPLPIPTPAPASAPIVPGLPAAGVRDVREVPTTSSSTSQSQPPKKEREVPAWVRSPPVQDEADTSPNTRPAPAPMSIALPPPLNLSSPQQRQLETPLHSPRPMLSPKLSPTQLNKSERVEELERMAEAGSWEEKKKEGEGAGEDYFGVTPAVPSKTTVQPKSPGLAPAVSDTSVKASLPPPPSPKKEKPPSTPKLAPLTSPSLPAPTKSREPSPSRNVAASSASSAKRPKSRGPSPSPSRDIAPPAPKPKPKSNPLAPPRESGLDALEKRLLDHVGTRKPEPEQKRDIWSVFGTDDDNRKKARSRSRSRSRSRGDYTTNTNGERDTLHIDTKSPAANSRILTTTATTPKATPISPIDIPAPPQRPLDGLNDSAISSLTLPDCDLGAGGGVNSDLLSRELELEVRRDRVISDSEQEQEHERDSDNKSGKSGKTARHGEEKERRKKKKEKVGRGRGKAKERVAAWLGGIEAAEVPEGVHSATPSPKKRDEGLPVFDDDVVVDDLQPEVEAEVKTPNPDSSPHNQDLPPPPTQRTPNSRSSGFVPIGTLKPDIYQRTLVPKDSPYASLGRGLEEDAKRVAEIWGRSTIKKASGSGGTSTLPDTEKETQTNPWKTVLARRGIGVLPVPETKYDVRSARGGKGGQVTAVAQIWARVAEEEEEEVKKKEKDVGVGRRSRGGRETKASAPKASTSTTAVSKAKAIPVVSKSKSPPAAGPKPTPALKPPKLMSAKSSGSISPSSAPSVPPPVKLKPTSTTAASAVSSSSHAIPTLSSTASLARPSLPTTRSTPVPAPKVSQTISDLPLDKDKGKDKRVRAPAAVSNLKAIAEGSSSGKETKEMAFGVGQTRLRDLIRKYQQGA</sequence>
<feature type="compositionally biased region" description="Basic and acidic residues" evidence="1">
    <location>
        <begin position="1129"/>
        <end position="1150"/>
    </location>
</feature>
<evidence type="ECO:0000313" key="3">
    <source>
        <dbReference type="Proteomes" id="UP000054988"/>
    </source>
</evidence>
<gene>
    <name evidence="2" type="ORF">WG66_2742</name>
</gene>
<feature type="compositionally biased region" description="Low complexity" evidence="1">
    <location>
        <begin position="1191"/>
        <end position="1209"/>
    </location>
</feature>
<feature type="compositionally biased region" description="Basic and acidic residues" evidence="1">
    <location>
        <begin position="793"/>
        <end position="802"/>
    </location>
</feature>
<feature type="region of interest" description="Disordered" evidence="1">
    <location>
        <begin position="441"/>
        <end position="1016"/>
    </location>
</feature>
<feature type="compositionally biased region" description="Low complexity" evidence="1">
    <location>
        <begin position="1217"/>
        <end position="1232"/>
    </location>
</feature>
<feature type="compositionally biased region" description="Basic and acidic residues" evidence="1">
    <location>
        <begin position="733"/>
        <end position="759"/>
    </location>
</feature>
<feature type="compositionally biased region" description="Pro residues" evidence="1">
    <location>
        <begin position="457"/>
        <end position="482"/>
    </location>
</feature>
<feature type="compositionally biased region" description="Low complexity" evidence="1">
    <location>
        <begin position="685"/>
        <end position="711"/>
    </location>
</feature>
<dbReference type="InterPro" id="IPR014752">
    <property type="entry name" value="Arrestin-like_C"/>
</dbReference>
<dbReference type="Proteomes" id="UP000054988">
    <property type="component" value="Unassembled WGS sequence"/>
</dbReference>
<feature type="compositionally biased region" description="Basic residues" evidence="1">
    <location>
        <begin position="771"/>
        <end position="782"/>
    </location>
</feature>
<feature type="compositionally biased region" description="Basic residues" evidence="1">
    <location>
        <begin position="912"/>
        <end position="925"/>
    </location>
</feature>
<feature type="region of interest" description="Disordered" evidence="1">
    <location>
        <begin position="1057"/>
        <end position="1082"/>
    </location>
</feature>
<feature type="compositionally biased region" description="Low complexity" evidence="1">
    <location>
        <begin position="1151"/>
        <end position="1179"/>
    </location>
</feature>
<protein>
    <recommendedName>
        <fullName evidence="4">Arrestin-like N-terminal domain-containing protein</fullName>
    </recommendedName>
</protein>
<feature type="compositionally biased region" description="Basic and acidic residues" evidence="1">
    <location>
        <begin position="866"/>
        <end position="897"/>
    </location>
</feature>
<feature type="compositionally biased region" description="Pro residues" evidence="1">
    <location>
        <begin position="540"/>
        <end position="554"/>
    </location>
</feature>
<dbReference type="Gene3D" id="2.60.40.640">
    <property type="match status" value="1"/>
</dbReference>
<dbReference type="eggNOG" id="ENOG502RKAN">
    <property type="taxonomic scope" value="Eukaryota"/>
</dbReference>
<feature type="compositionally biased region" description="Low complexity" evidence="1">
    <location>
        <begin position="813"/>
        <end position="823"/>
    </location>
</feature>
<feature type="compositionally biased region" description="Polar residues" evidence="1">
    <location>
        <begin position="1233"/>
        <end position="1255"/>
    </location>
</feature>
<evidence type="ECO:0000256" key="1">
    <source>
        <dbReference type="SAM" id="MobiDB-lite"/>
    </source>
</evidence>
<feature type="compositionally biased region" description="Low complexity" evidence="1">
    <location>
        <begin position="502"/>
        <end position="513"/>
    </location>
</feature>
<feature type="compositionally biased region" description="Acidic residues" evidence="1">
    <location>
        <begin position="964"/>
        <end position="978"/>
    </location>
</feature>
<evidence type="ECO:0008006" key="4">
    <source>
        <dbReference type="Google" id="ProtNLM"/>
    </source>
</evidence>
<name>A0A0W0G7X6_MONRR</name>
<feature type="compositionally biased region" description="Pro residues" evidence="1">
    <location>
        <begin position="1180"/>
        <end position="1190"/>
    </location>
</feature>
<proteinExistence type="predicted"/>
<organism evidence="2 3">
    <name type="scientific">Moniliophthora roreri</name>
    <name type="common">Frosty pod rot fungus</name>
    <name type="synonym">Monilia roreri</name>
    <dbReference type="NCBI Taxonomy" id="221103"/>
    <lineage>
        <taxon>Eukaryota</taxon>
        <taxon>Fungi</taxon>
        <taxon>Dikarya</taxon>
        <taxon>Basidiomycota</taxon>
        <taxon>Agaricomycotina</taxon>
        <taxon>Agaricomycetes</taxon>
        <taxon>Agaricomycetidae</taxon>
        <taxon>Agaricales</taxon>
        <taxon>Marasmiineae</taxon>
        <taxon>Marasmiaceae</taxon>
        <taxon>Moniliophthora</taxon>
    </lineage>
</organism>
<dbReference type="EMBL" id="LATX01000878">
    <property type="protein sequence ID" value="KTB44681.1"/>
    <property type="molecule type" value="Genomic_DNA"/>
</dbReference>